<sequence length="945" mass="102014">MQVKPEIKVGSELHAWRQFLSRGTLWLGIWLLGSAVICGVAANWEALSKTQRFAGAQVLLAVCVVAAAWLGWRLRAADGARRYGPEALLALAGLLLGALLALLGQTYQTGADTWELFAWWGVLLLPWALVAMSQAVWLLWLVVVNVAMVLYVQEGSMFLWILVPTQQMLAVAVVNLLFLAGWEAASWRWRASTVLGPRVLVAWILGLLGIATFFDYAPLFGLGSSAGLLWILTTLGLGYYYQHVRRDLVILALLAAGVIGMSLRVVGELLVEVANDFWAALPLAALLIGEAVIAAGWLRRLAARPAPVWPPARAAVSDAASQGQTVAAASHLQSGSAEDATSRAGTPGSDSARHDAGAAAGDVRAASIKGEREAGIQHQANPPWYVQGLLALSAWLATLLLLLFLVASELIDSGTGAKITGVALCALAVGGLRVSAGLFWRQCLTAMGFAGQLLVLFGLLYPDSSAYFESGMWFYVLVLGAVVYALGAETLLRFLSAGMMATALAGLIVQYLVPGFLQSDRMWDWLDYEAIGATRVWLPVAVAGAWTAAIAFYLGYAPALGLFRARRGAMPEPIDSPQGRPAVRDAVPGADSTPCNALVHGRFEALKPLAWAFALAVQTMVWLAAGVSLMRWPALWRADALVALIMVLGVLLPVACAWAVLWPRRHVLTSGVVWGVPLGLLALALFWLPSPGVAFALAWMLLGFGLRELRLTMVGGLSLLVYLLVYYYQLEIPLLDKAFWLGGAALLLFALRALVYLVPRWMKTIELPAVTRPAPVTSALRWRTAVVLGGLILVLAVVNHTIWQRETLLAQGRVVVLQLAPVDPRSLMQGDYMALNFAVSDHLRPGFDPDEAAKQPADGYVVLVPDGNGVAQWVRTQAGAQPVTGNEIALRYRIRDRDVRIVTNAYFFPEGQAERYAQARYGEIRVGDDGTGLLVRMLGENRQPL</sequence>
<feature type="transmembrane region" description="Helical" evidence="2">
    <location>
        <begin position="87"/>
        <end position="107"/>
    </location>
</feature>
<evidence type="ECO:0000259" key="3">
    <source>
        <dbReference type="Pfam" id="PF09925"/>
    </source>
</evidence>
<dbReference type="Pfam" id="PF14345">
    <property type="entry name" value="GDYXXLXY"/>
    <property type="match status" value="1"/>
</dbReference>
<feature type="transmembrane region" description="Helical" evidence="2">
    <location>
        <begin position="537"/>
        <end position="557"/>
    </location>
</feature>
<keyword evidence="2" id="KW-0812">Transmembrane</keyword>
<evidence type="ECO:0000313" key="5">
    <source>
        <dbReference type="EMBL" id="OZI67618.1"/>
    </source>
</evidence>
<dbReference type="Proteomes" id="UP000216885">
    <property type="component" value="Unassembled WGS sequence"/>
</dbReference>
<feature type="domain" description="DUF4401" evidence="4">
    <location>
        <begin position="383"/>
        <end position="755"/>
    </location>
</feature>
<feature type="transmembrane region" description="Helical" evidence="2">
    <location>
        <begin position="739"/>
        <end position="762"/>
    </location>
</feature>
<keyword evidence="2" id="KW-0472">Membrane</keyword>
<feature type="transmembrane region" description="Helical" evidence="2">
    <location>
        <begin position="248"/>
        <end position="271"/>
    </location>
</feature>
<dbReference type="InterPro" id="IPR018677">
    <property type="entry name" value="DUF2157"/>
</dbReference>
<reference evidence="5 6" key="1">
    <citation type="submission" date="2017-05" db="EMBL/GenBank/DDBJ databases">
        <title>Complete and WGS of Bordetella genogroups.</title>
        <authorList>
            <person name="Spilker T."/>
            <person name="LiPuma J."/>
        </authorList>
    </citation>
    <scope>NUCLEOTIDE SEQUENCE [LARGE SCALE GENOMIC DNA]</scope>
    <source>
        <strain evidence="5 6">AU9919</strain>
    </source>
</reference>
<feature type="transmembrane region" description="Helical" evidence="2">
    <location>
        <begin position="443"/>
        <end position="461"/>
    </location>
</feature>
<feature type="transmembrane region" description="Helical" evidence="2">
    <location>
        <begin position="419"/>
        <end position="436"/>
    </location>
</feature>
<accession>A0A261V0E1</accession>
<dbReference type="Pfam" id="PF14351">
    <property type="entry name" value="DUF4401"/>
    <property type="match status" value="1"/>
</dbReference>
<keyword evidence="6" id="KW-1185">Reference proteome</keyword>
<feature type="transmembrane region" description="Helical" evidence="2">
    <location>
        <begin position="220"/>
        <end position="241"/>
    </location>
</feature>
<dbReference type="InterPro" id="IPR025833">
    <property type="entry name" value="GDYXXLXY"/>
</dbReference>
<evidence type="ECO:0000256" key="1">
    <source>
        <dbReference type="SAM" id="MobiDB-lite"/>
    </source>
</evidence>
<feature type="transmembrane region" description="Helical" evidence="2">
    <location>
        <begin position="668"/>
        <end position="689"/>
    </location>
</feature>
<feature type="region of interest" description="Disordered" evidence="1">
    <location>
        <begin position="332"/>
        <end position="356"/>
    </location>
</feature>
<organism evidence="5 6">
    <name type="scientific">Bordetella genomosp. 4</name>
    <dbReference type="NCBI Taxonomy" id="463044"/>
    <lineage>
        <taxon>Bacteria</taxon>
        <taxon>Pseudomonadati</taxon>
        <taxon>Pseudomonadota</taxon>
        <taxon>Betaproteobacteria</taxon>
        <taxon>Burkholderiales</taxon>
        <taxon>Alcaligenaceae</taxon>
        <taxon>Bordetella</taxon>
    </lineage>
</organism>
<evidence type="ECO:0000313" key="6">
    <source>
        <dbReference type="Proteomes" id="UP000216885"/>
    </source>
</evidence>
<name>A0A261V0E1_9BORD</name>
<evidence type="ECO:0000259" key="4">
    <source>
        <dbReference type="Pfam" id="PF14351"/>
    </source>
</evidence>
<feature type="transmembrane region" description="Helical" evidence="2">
    <location>
        <begin position="473"/>
        <end position="492"/>
    </location>
</feature>
<comment type="caution">
    <text evidence="5">The sequence shown here is derived from an EMBL/GenBank/DDBJ whole genome shotgun (WGS) entry which is preliminary data.</text>
</comment>
<dbReference type="InterPro" id="IPR025513">
    <property type="entry name" value="DUF4401"/>
</dbReference>
<feature type="transmembrane region" description="Helical" evidence="2">
    <location>
        <begin position="609"/>
        <end position="629"/>
    </location>
</feature>
<dbReference type="Pfam" id="PF09925">
    <property type="entry name" value="DUF2157"/>
    <property type="match status" value="1"/>
</dbReference>
<feature type="transmembrane region" description="Helical" evidence="2">
    <location>
        <begin position="641"/>
        <end position="661"/>
    </location>
</feature>
<feature type="transmembrane region" description="Helical" evidence="2">
    <location>
        <begin position="782"/>
        <end position="803"/>
    </location>
</feature>
<keyword evidence="2" id="KW-1133">Transmembrane helix</keyword>
<feature type="transmembrane region" description="Helical" evidence="2">
    <location>
        <begin position="56"/>
        <end position="75"/>
    </location>
</feature>
<feature type="transmembrane region" description="Helical" evidence="2">
    <location>
        <begin position="113"/>
        <end position="130"/>
    </location>
</feature>
<evidence type="ECO:0000256" key="2">
    <source>
        <dbReference type="SAM" id="Phobius"/>
    </source>
</evidence>
<evidence type="ECO:0008006" key="7">
    <source>
        <dbReference type="Google" id="ProtNLM"/>
    </source>
</evidence>
<feature type="transmembrane region" description="Helical" evidence="2">
    <location>
        <begin position="277"/>
        <end position="298"/>
    </location>
</feature>
<feature type="transmembrane region" description="Helical" evidence="2">
    <location>
        <begin position="709"/>
        <end position="727"/>
    </location>
</feature>
<feature type="transmembrane region" description="Helical" evidence="2">
    <location>
        <begin position="158"/>
        <end position="182"/>
    </location>
</feature>
<feature type="transmembrane region" description="Helical" evidence="2">
    <location>
        <begin position="25"/>
        <end position="44"/>
    </location>
</feature>
<dbReference type="RefSeq" id="WP_094836960.1">
    <property type="nucleotide sequence ID" value="NZ_NEVQ01000001.1"/>
</dbReference>
<protein>
    <recommendedName>
        <fullName evidence="7">DUF4401 domain-containing protein</fullName>
    </recommendedName>
</protein>
<dbReference type="EMBL" id="NEVQ01000001">
    <property type="protein sequence ID" value="OZI67618.1"/>
    <property type="molecule type" value="Genomic_DNA"/>
</dbReference>
<feature type="transmembrane region" description="Helical" evidence="2">
    <location>
        <begin position="499"/>
        <end position="517"/>
    </location>
</feature>
<proteinExistence type="predicted"/>
<feature type="transmembrane region" description="Helical" evidence="2">
    <location>
        <begin position="194"/>
        <end position="214"/>
    </location>
</feature>
<feature type="transmembrane region" description="Helical" evidence="2">
    <location>
        <begin position="384"/>
        <end position="407"/>
    </location>
</feature>
<gene>
    <name evidence="5" type="ORF">CAL20_00810</name>
</gene>
<feature type="domain" description="DUF2157" evidence="3">
    <location>
        <begin position="21"/>
        <end position="137"/>
    </location>
</feature>
<dbReference type="AlphaFoldDB" id="A0A261V0E1"/>